<organism evidence="7 8">
    <name type="scientific">Streptomyces inusitatus</name>
    <dbReference type="NCBI Taxonomy" id="68221"/>
    <lineage>
        <taxon>Bacteria</taxon>
        <taxon>Bacillati</taxon>
        <taxon>Actinomycetota</taxon>
        <taxon>Actinomycetes</taxon>
        <taxon>Kitasatosporales</taxon>
        <taxon>Streptomycetaceae</taxon>
        <taxon>Streptomyces</taxon>
    </lineage>
</organism>
<dbReference type="AlphaFoldDB" id="A0A918UUX0"/>
<dbReference type="NCBIfam" id="TIGR03440">
    <property type="entry name" value="egtB_TIGR03440"/>
    <property type="match status" value="1"/>
</dbReference>
<dbReference type="Gene3D" id="1.20.120.450">
    <property type="entry name" value="dinb family like domain"/>
    <property type="match status" value="1"/>
</dbReference>
<dbReference type="EC" id="1.14.99.50" evidence="4"/>
<dbReference type="InterPro" id="IPR051043">
    <property type="entry name" value="Sulfatase_Mod_Factor_Kinase"/>
</dbReference>
<feature type="domain" description="DinB-like" evidence="6">
    <location>
        <begin position="12"/>
        <end position="144"/>
    </location>
</feature>
<dbReference type="InterPro" id="IPR024775">
    <property type="entry name" value="DinB-like"/>
</dbReference>
<dbReference type="InterPro" id="IPR016187">
    <property type="entry name" value="CTDL_fold"/>
</dbReference>
<evidence type="ECO:0000256" key="3">
    <source>
        <dbReference type="ARBA" id="ARBA00037882"/>
    </source>
</evidence>
<keyword evidence="4" id="KW-0503">Monooxygenase</keyword>
<dbReference type="Gene3D" id="3.90.1580.10">
    <property type="entry name" value="paralog of FGE (formylglycine-generating enzyme)"/>
    <property type="match status" value="1"/>
</dbReference>
<dbReference type="GO" id="GO:0005506">
    <property type="term" value="F:iron ion binding"/>
    <property type="evidence" value="ECO:0007669"/>
    <property type="project" value="UniProtKB-UniRule"/>
</dbReference>
<evidence type="ECO:0000259" key="5">
    <source>
        <dbReference type="Pfam" id="PF03781"/>
    </source>
</evidence>
<evidence type="ECO:0000313" key="8">
    <source>
        <dbReference type="Proteomes" id="UP000630936"/>
    </source>
</evidence>
<feature type="binding site" evidence="4">
    <location>
        <position position="140"/>
    </location>
    <ligand>
        <name>Fe cation</name>
        <dbReference type="ChEBI" id="CHEBI:24875"/>
    </ligand>
</feature>
<evidence type="ECO:0000256" key="4">
    <source>
        <dbReference type="HAMAP-Rule" id="MF_02035"/>
    </source>
</evidence>
<keyword evidence="4" id="KW-0479">Metal-binding</keyword>
<dbReference type="EMBL" id="BMWG01000009">
    <property type="protein sequence ID" value="GGZ37282.1"/>
    <property type="molecule type" value="Genomic_DNA"/>
</dbReference>
<feature type="binding site" evidence="4">
    <location>
        <position position="420"/>
    </location>
    <ligand>
        <name>gamma-L-glutamyl-L-cysteine</name>
        <dbReference type="ChEBI" id="CHEBI:58173"/>
    </ligand>
</feature>
<dbReference type="Pfam" id="PF12867">
    <property type="entry name" value="DinB_2"/>
    <property type="match status" value="1"/>
</dbReference>
<dbReference type="GO" id="GO:0044875">
    <property type="term" value="F:gamma-glutamyl hercynylcysteine sulfoxide synthase activity"/>
    <property type="evidence" value="ECO:0007669"/>
    <property type="project" value="UniProtKB-EC"/>
</dbReference>
<dbReference type="InterPro" id="IPR042095">
    <property type="entry name" value="SUMF_sf"/>
</dbReference>
<reference evidence="7" key="1">
    <citation type="journal article" date="2014" name="Int. J. Syst. Evol. Microbiol.">
        <title>Complete genome sequence of Corynebacterium casei LMG S-19264T (=DSM 44701T), isolated from a smear-ripened cheese.</title>
        <authorList>
            <consortium name="US DOE Joint Genome Institute (JGI-PGF)"/>
            <person name="Walter F."/>
            <person name="Albersmeier A."/>
            <person name="Kalinowski J."/>
            <person name="Ruckert C."/>
        </authorList>
    </citation>
    <scope>NUCLEOTIDE SEQUENCE</scope>
    <source>
        <strain evidence="7">JCM 4988</strain>
    </source>
</reference>
<comment type="catalytic activity">
    <reaction evidence="4">
        <text>gamma-L-glutamyl-L-cysteine + hercynine + O2 = gamma-L-glutamyl-hercynylcysteine S-oxide + H2O</text>
        <dbReference type="Rhea" id="RHEA:42672"/>
        <dbReference type="ChEBI" id="CHEBI:15377"/>
        <dbReference type="ChEBI" id="CHEBI:15379"/>
        <dbReference type="ChEBI" id="CHEBI:15781"/>
        <dbReference type="ChEBI" id="CHEBI:58173"/>
        <dbReference type="ChEBI" id="CHEBI:82703"/>
        <dbReference type="EC" id="1.14.99.50"/>
    </reaction>
</comment>
<dbReference type="HAMAP" id="MF_02035">
    <property type="entry name" value="EgtB"/>
    <property type="match status" value="1"/>
</dbReference>
<feature type="binding site" evidence="4">
    <location>
        <begin position="83"/>
        <end position="86"/>
    </location>
    <ligand>
        <name>gamma-L-glutamyl-L-cysteine</name>
        <dbReference type="ChEBI" id="CHEBI:58173"/>
    </ligand>
</feature>
<evidence type="ECO:0000256" key="2">
    <source>
        <dbReference type="ARBA" id="ARBA00023004"/>
    </source>
</evidence>
<dbReference type="InterPro" id="IPR005532">
    <property type="entry name" value="SUMF_dom"/>
</dbReference>
<feature type="binding site" evidence="4">
    <location>
        <position position="49"/>
    </location>
    <ligand>
        <name>Fe cation</name>
        <dbReference type="ChEBI" id="CHEBI:24875"/>
    </ligand>
</feature>
<dbReference type="Pfam" id="PF03781">
    <property type="entry name" value="FGE-sulfatase"/>
    <property type="match status" value="1"/>
</dbReference>
<dbReference type="PANTHER" id="PTHR23150:SF36">
    <property type="entry name" value="HERCYNINE OXYGENASE"/>
    <property type="match status" value="1"/>
</dbReference>
<feature type="binding site" evidence="4">
    <location>
        <position position="416"/>
    </location>
    <ligand>
        <name>gamma-L-glutamyl-L-cysteine</name>
        <dbReference type="ChEBI" id="CHEBI:58173"/>
    </ligand>
</feature>
<proteinExistence type="inferred from homology"/>
<sequence length="440" mass="49283">MNEDLRRRALDALTRARTRTATLTECVDDRELTAQHSPLMSPLVWDLAHIGNQEEQWLLRTVGGRAALRPEIDSVYDAFEHPRATRPSLPLLAPAEARGYASEVRGRVLDLLERTPLEGGGPLVDSAFAFGMIAQHEQQHDETMLITHQLRDGPAALSAPEPPRAGPDAAELPADVLVPGGPFTMGTSTEPWALDNERPAHRRTVPAFRIDTTPVTCGAYLAFIADGGYRDPRWWAAEGYEQIRRHDIGAPLFWRREGGQWLRRRFGVTEPVPLDEPVLHVSWYEADAYARWAGRRLPTEAEWEKAARHDPGTGRSRRFPWGDADPTPVHANLGQRHLRPAPAGGYREGRSPLGVRQLIGDVWEWTASDFLPYPGFAAFPYREYSEVFFGSAHKVLRGGSFGVDPVACRGTFRNWDLPVRRQIFSGFRTARDADPLEDTV</sequence>
<comment type="similarity">
    <text evidence="4">Belongs to the EgtB family.</text>
</comment>
<dbReference type="InterPro" id="IPR034660">
    <property type="entry name" value="DinB/YfiT-like"/>
</dbReference>
<dbReference type="SUPFAM" id="SSF109854">
    <property type="entry name" value="DinB/YfiT-like putative metalloenzymes"/>
    <property type="match status" value="1"/>
</dbReference>
<name>A0A918UUX0_9ACTN</name>
<protein>
    <recommendedName>
        <fullName evidence="4">Hercynine oxygenase</fullName>
        <ecNumber evidence="4">1.14.99.50</ecNumber>
    </recommendedName>
    <alternativeName>
        <fullName evidence="4">Gamma-glutamyl hercynylcysteine S-oxide synthase</fullName>
    </alternativeName>
</protein>
<comment type="caution">
    <text evidence="7">The sequence shown here is derived from an EMBL/GenBank/DDBJ whole genome shotgun (WGS) entry which is preliminary data.</text>
</comment>
<keyword evidence="8" id="KW-1185">Reference proteome</keyword>
<dbReference type="InterPro" id="IPR017806">
    <property type="entry name" value="EgtB"/>
</dbReference>
<accession>A0A918UUX0</accession>
<feature type="domain" description="Sulfatase-modifying factor enzyme-like" evidence="5">
    <location>
        <begin position="172"/>
        <end position="431"/>
    </location>
</feature>
<dbReference type="Proteomes" id="UP000630936">
    <property type="component" value="Unassembled WGS sequence"/>
</dbReference>
<evidence type="ECO:0000259" key="6">
    <source>
        <dbReference type="Pfam" id="PF12867"/>
    </source>
</evidence>
<keyword evidence="2 4" id="KW-0408">Iron</keyword>
<gene>
    <name evidence="4 7" type="primary">egtB</name>
    <name evidence="7" type="ORF">GCM10010387_34270</name>
</gene>
<feature type="binding site" evidence="4">
    <location>
        <position position="136"/>
    </location>
    <ligand>
        <name>Fe cation</name>
        <dbReference type="ChEBI" id="CHEBI:24875"/>
    </ligand>
</feature>
<dbReference type="InterPro" id="IPR032890">
    <property type="entry name" value="EgtB_Actinobacteria"/>
</dbReference>
<dbReference type="PANTHER" id="PTHR23150">
    <property type="entry name" value="SULFATASE MODIFYING FACTOR 1, 2"/>
    <property type="match status" value="1"/>
</dbReference>
<keyword evidence="1 4" id="KW-0560">Oxidoreductase</keyword>
<dbReference type="SUPFAM" id="SSF56436">
    <property type="entry name" value="C-type lectin-like"/>
    <property type="match status" value="1"/>
</dbReference>
<comment type="cofactor">
    <cofactor evidence="4">
        <name>Fe(2+)</name>
        <dbReference type="ChEBI" id="CHEBI:29033"/>
    </cofactor>
</comment>
<reference evidence="7" key="2">
    <citation type="submission" date="2020-09" db="EMBL/GenBank/DDBJ databases">
        <authorList>
            <person name="Sun Q."/>
            <person name="Ohkuma M."/>
        </authorList>
    </citation>
    <scope>NUCLEOTIDE SEQUENCE</scope>
    <source>
        <strain evidence="7">JCM 4988</strain>
    </source>
</reference>
<comment type="function">
    <text evidence="4">Catalyzes the oxidative sulfurization of hercynine (N-alpha,N-alpha,N-alpha-trimethyl-L-histidine) into hercynyl-gamma-L-glutamyl-L-cysteine sulfoxide, a step in the biosynthesis pathway of ergothioneine.</text>
</comment>
<evidence type="ECO:0000313" key="7">
    <source>
        <dbReference type="EMBL" id="GGZ37282.1"/>
    </source>
</evidence>
<evidence type="ECO:0000256" key="1">
    <source>
        <dbReference type="ARBA" id="ARBA00023002"/>
    </source>
</evidence>
<dbReference type="RefSeq" id="WP_190123961.1">
    <property type="nucleotide sequence ID" value="NZ_BMWG01000009.1"/>
</dbReference>
<comment type="pathway">
    <text evidence="3 4">Amino-acid biosynthesis; ergothioneine biosynthesis.</text>
</comment>